<protein>
    <submittedName>
        <fullName evidence="2">Uncharacterized protein</fullName>
    </submittedName>
</protein>
<dbReference type="AlphaFoldDB" id="A0A3P7M8K6"/>
<feature type="transmembrane region" description="Helical" evidence="1">
    <location>
        <begin position="24"/>
        <end position="48"/>
    </location>
</feature>
<evidence type="ECO:0000256" key="1">
    <source>
        <dbReference type="SAM" id="Phobius"/>
    </source>
</evidence>
<feature type="transmembrane region" description="Helical" evidence="1">
    <location>
        <begin position="192"/>
        <end position="213"/>
    </location>
</feature>
<feature type="transmembrane region" description="Helical" evidence="1">
    <location>
        <begin position="60"/>
        <end position="83"/>
    </location>
</feature>
<dbReference type="OrthoDB" id="5873245at2759"/>
<feature type="transmembrane region" description="Helical" evidence="1">
    <location>
        <begin position="286"/>
        <end position="302"/>
    </location>
</feature>
<sequence length="309" mass="34700">MSDETGHATNTPIMSHESGTKNCILGAIFILFGVIVQIAYFLEFLVMARKQNRRLSCYKIMISLGIYDIGSMWINSMLTGYFWMTGANYCTNPNLIYISGSLALVLKVVIKMAVFCSLLVCFLYELFHTGDLPHTGAVQQTFDGMAIHGIKNVPRVDNSLSIWSVLLSLHKTPTFQFRLQIMYFNYSQTTNNIFVVAATCLLYPVFTNPAAIFEAQQWIVLDANIRGLLCASICLINLLYASISVYSNFVPTPSYFVYISHICWQLGNGAFHSLTLPSLAISTRSYAHIVPLAFPAFVYLVLNRTIRKE</sequence>
<feature type="transmembrane region" description="Helical" evidence="1">
    <location>
        <begin position="255"/>
        <end position="274"/>
    </location>
</feature>
<keyword evidence="1" id="KW-0472">Membrane</keyword>
<keyword evidence="1" id="KW-0812">Transmembrane</keyword>
<dbReference type="EMBL" id="UYRV01106481">
    <property type="protein sequence ID" value="VDN22440.1"/>
    <property type="molecule type" value="Genomic_DNA"/>
</dbReference>
<reference evidence="2 3" key="1">
    <citation type="submission" date="2018-11" db="EMBL/GenBank/DDBJ databases">
        <authorList>
            <consortium name="Pathogen Informatics"/>
        </authorList>
    </citation>
    <scope>NUCLEOTIDE SEQUENCE [LARGE SCALE GENOMIC DNA]</scope>
</reference>
<dbReference type="Pfam" id="PF10321">
    <property type="entry name" value="7TM_GPCR_Srt"/>
    <property type="match status" value="1"/>
</dbReference>
<evidence type="ECO:0000313" key="3">
    <source>
        <dbReference type="Proteomes" id="UP000271889"/>
    </source>
</evidence>
<feature type="transmembrane region" description="Helical" evidence="1">
    <location>
        <begin position="95"/>
        <end position="124"/>
    </location>
</feature>
<keyword evidence="3" id="KW-1185">Reference proteome</keyword>
<dbReference type="PANTHER" id="PTHR23021">
    <property type="entry name" value="SERPENTINE RECEPTOR, CLASS T"/>
    <property type="match status" value="1"/>
</dbReference>
<organism evidence="2 3">
    <name type="scientific">Cylicostephanus goldi</name>
    <name type="common">Nematode worm</name>
    <dbReference type="NCBI Taxonomy" id="71465"/>
    <lineage>
        <taxon>Eukaryota</taxon>
        <taxon>Metazoa</taxon>
        <taxon>Ecdysozoa</taxon>
        <taxon>Nematoda</taxon>
        <taxon>Chromadorea</taxon>
        <taxon>Rhabditida</taxon>
        <taxon>Rhabditina</taxon>
        <taxon>Rhabditomorpha</taxon>
        <taxon>Strongyloidea</taxon>
        <taxon>Strongylidae</taxon>
        <taxon>Cylicostephanus</taxon>
    </lineage>
</organism>
<proteinExistence type="predicted"/>
<feature type="transmembrane region" description="Helical" evidence="1">
    <location>
        <begin position="225"/>
        <end position="243"/>
    </location>
</feature>
<dbReference type="PANTHER" id="PTHR23021:SF11">
    <property type="entry name" value="SERPENTINE RECEPTOR, CLASS T"/>
    <property type="match status" value="1"/>
</dbReference>
<name>A0A3P7M8K6_CYLGO</name>
<evidence type="ECO:0000313" key="2">
    <source>
        <dbReference type="EMBL" id="VDN22440.1"/>
    </source>
</evidence>
<accession>A0A3P7M8K6</accession>
<dbReference type="Proteomes" id="UP000271889">
    <property type="component" value="Unassembled WGS sequence"/>
</dbReference>
<keyword evidence="1" id="KW-1133">Transmembrane helix</keyword>
<feature type="non-terminal residue" evidence="2">
    <location>
        <position position="309"/>
    </location>
</feature>
<gene>
    <name evidence="2" type="ORF">CGOC_LOCUS9297</name>
</gene>
<dbReference type="InterPro" id="IPR019425">
    <property type="entry name" value="7TM_GPCR_serpentine_rcpt_Srt"/>
</dbReference>